<comment type="caution">
    <text evidence="1">The sequence shown here is derived from an EMBL/GenBank/DDBJ whole genome shotgun (WGS) entry which is preliminary data.</text>
</comment>
<accession>A0AAD5X0A0</accession>
<evidence type="ECO:0000313" key="2">
    <source>
        <dbReference type="Proteomes" id="UP001212841"/>
    </source>
</evidence>
<organism evidence="1 2">
    <name type="scientific">Rhizophlyctis rosea</name>
    <dbReference type="NCBI Taxonomy" id="64517"/>
    <lineage>
        <taxon>Eukaryota</taxon>
        <taxon>Fungi</taxon>
        <taxon>Fungi incertae sedis</taxon>
        <taxon>Chytridiomycota</taxon>
        <taxon>Chytridiomycota incertae sedis</taxon>
        <taxon>Chytridiomycetes</taxon>
        <taxon>Rhizophlyctidales</taxon>
        <taxon>Rhizophlyctidaceae</taxon>
        <taxon>Rhizophlyctis</taxon>
    </lineage>
</organism>
<name>A0AAD5X0A0_9FUNG</name>
<sequence length="168" mass="19153">MCYDILPAKDTTHPTTFTEQNRHLWTDWPTQNASWPQTLTIKHIRVIKTHTWSNTLKQNHALQHNIPTLHFTERYLYHGTPEHNINSILTNGFNTATTYLAQSPTTSLPYMRGGNKLILSSVLVRMANEGDGPVSVVREAKRIVPVAVIELRMQPVGLRQRLKACFGK</sequence>
<keyword evidence="2" id="KW-1185">Reference proteome</keyword>
<evidence type="ECO:0000313" key="1">
    <source>
        <dbReference type="EMBL" id="KAJ3041526.1"/>
    </source>
</evidence>
<protein>
    <submittedName>
        <fullName evidence="1">Uncharacterized protein</fullName>
    </submittedName>
</protein>
<proteinExistence type="predicted"/>
<dbReference type="Proteomes" id="UP001212841">
    <property type="component" value="Unassembled WGS sequence"/>
</dbReference>
<dbReference type="SUPFAM" id="SSF56399">
    <property type="entry name" value="ADP-ribosylation"/>
    <property type="match status" value="1"/>
</dbReference>
<gene>
    <name evidence="1" type="ORF">HK097_002256</name>
</gene>
<dbReference type="AlphaFoldDB" id="A0AAD5X0A0"/>
<dbReference type="EMBL" id="JADGJD010001480">
    <property type="protein sequence ID" value="KAJ3041526.1"/>
    <property type="molecule type" value="Genomic_DNA"/>
</dbReference>
<dbReference type="Gene3D" id="3.90.228.10">
    <property type="match status" value="1"/>
</dbReference>
<reference evidence="1" key="1">
    <citation type="submission" date="2020-05" db="EMBL/GenBank/DDBJ databases">
        <title>Phylogenomic resolution of chytrid fungi.</title>
        <authorList>
            <person name="Stajich J.E."/>
            <person name="Amses K."/>
            <person name="Simmons R."/>
            <person name="Seto K."/>
            <person name="Myers J."/>
            <person name="Bonds A."/>
            <person name="Quandt C.A."/>
            <person name="Barry K."/>
            <person name="Liu P."/>
            <person name="Grigoriev I."/>
            <person name="Longcore J.E."/>
            <person name="James T.Y."/>
        </authorList>
    </citation>
    <scope>NUCLEOTIDE SEQUENCE</scope>
    <source>
        <strain evidence="1">JEL0318</strain>
    </source>
</reference>